<keyword evidence="7" id="KW-0647">Proteasome</keyword>
<dbReference type="GO" id="GO:0006508">
    <property type="term" value="P:proteolysis"/>
    <property type="evidence" value="ECO:0007669"/>
    <property type="project" value="UniProtKB-KW"/>
</dbReference>
<accession>A0A1I2F180</accession>
<evidence type="ECO:0000313" key="8">
    <source>
        <dbReference type="Proteomes" id="UP000198855"/>
    </source>
</evidence>
<protein>
    <submittedName>
        <fullName evidence="7">Proteasome lid subunit RPN8/RPN11, contains Jab1/MPN metalloenzyme (JAMM) motif</fullName>
    </submittedName>
</protein>
<keyword evidence="1" id="KW-0645">Protease</keyword>
<reference evidence="8" key="1">
    <citation type="submission" date="2016-10" db="EMBL/GenBank/DDBJ databases">
        <authorList>
            <person name="Varghese N."/>
            <person name="Submissions S."/>
        </authorList>
    </citation>
    <scope>NUCLEOTIDE SEQUENCE [LARGE SCALE GENOMIC DNA]</scope>
    <source>
        <strain evidence="8">CGMCC 1.10784</strain>
    </source>
</reference>
<evidence type="ECO:0000259" key="6">
    <source>
        <dbReference type="Pfam" id="PF14464"/>
    </source>
</evidence>
<dbReference type="Gene3D" id="3.40.140.10">
    <property type="entry name" value="Cytidine Deaminase, domain 2"/>
    <property type="match status" value="1"/>
</dbReference>
<evidence type="ECO:0000313" key="7">
    <source>
        <dbReference type="EMBL" id="SFE98416.1"/>
    </source>
</evidence>
<dbReference type="GO" id="GO:0008235">
    <property type="term" value="F:metalloexopeptidase activity"/>
    <property type="evidence" value="ECO:0007669"/>
    <property type="project" value="TreeGrafter"/>
</dbReference>
<dbReference type="RefSeq" id="WP_175532965.1">
    <property type="nucleotide sequence ID" value="NZ_FOMT01000005.1"/>
</dbReference>
<dbReference type="InterPro" id="IPR028090">
    <property type="entry name" value="JAB_dom_prok"/>
</dbReference>
<dbReference type="GO" id="GO:0008270">
    <property type="term" value="F:zinc ion binding"/>
    <property type="evidence" value="ECO:0007669"/>
    <property type="project" value="TreeGrafter"/>
</dbReference>
<evidence type="ECO:0000256" key="1">
    <source>
        <dbReference type="ARBA" id="ARBA00022670"/>
    </source>
</evidence>
<keyword evidence="8" id="KW-1185">Reference proteome</keyword>
<keyword evidence="3" id="KW-0378">Hydrolase</keyword>
<dbReference type="GO" id="GO:0000502">
    <property type="term" value="C:proteasome complex"/>
    <property type="evidence" value="ECO:0007669"/>
    <property type="project" value="UniProtKB-KW"/>
</dbReference>
<feature type="domain" description="JAB" evidence="6">
    <location>
        <begin position="11"/>
        <end position="117"/>
    </location>
</feature>
<keyword evidence="2" id="KW-0479">Metal-binding</keyword>
<keyword evidence="4" id="KW-0862">Zinc</keyword>
<dbReference type="InterPro" id="IPR051929">
    <property type="entry name" value="VirAsm_ModProt"/>
</dbReference>
<sequence>MESIAITHQASEQLLTICRAALPKEACGVLVGTAAAEGNPATVTHIHAITNIHEDPLRSFRFHPGEWISVYYGMQKNRQALVGFFHSHPTTSAVPSKRDALGFPASGRQNSYWIISMAGGSAPVVQPYRLDNHTFRPLVLMLA</sequence>
<evidence type="ECO:0000256" key="5">
    <source>
        <dbReference type="ARBA" id="ARBA00023049"/>
    </source>
</evidence>
<keyword evidence="5" id="KW-0482">Metalloprotease</keyword>
<dbReference type="AlphaFoldDB" id="A0A1I2F180"/>
<dbReference type="STRING" id="1045775.SAMN05216378_4607"/>
<organism evidence="7 8">
    <name type="scientific">Paenibacillus catalpae</name>
    <dbReference type="NCBI Taxonomy" id="1045775"/>
    <lineage>
        <taxon>Bacteria</taxon>
        <taxon>Bacillati</taxon>
        <taxon>Bacillota</taxon>
        <taxon>Bacilli</taxon>
        <taxon>Bacillales</taxon>
        <taxon>Paenibacillaceae</taxon>
        <taxon>Paenibacillus</taxon>
    </lineage>
</organism>
<gene>
    <name evidence="7" type="ORF">SAMN05216378_4607</name>
</gene>
<evidence type="ECO:0000256" key="3">
    <source>
        <dbReference type="ARBA" id="ARBA00022801"/>
    </source>
</evidence>
<dbReference type="Pfam" id="PF14464">
    <property type="entry name" value="Prok-JAB"/>
    <property type="match status" value="1"/>
</dbReference>
<dbReference type="EMBL" id="FOMT01000005">
    <property type="protein sequence ID" value="SFE98416.1"/>
    <property type="molecule type" value="Genomic_DNA"/>
</dbReference>
<dbReference type="SUPFAM" id="SSF102712">
    <property type="entry name" value="JAB1/MPN domain"/>
    <property type="match status" value="1"/>
</dbReference>
<evidence type="ECO:0000256" key="2">
    <source>
        <dbReference type="ARBA" id="ARBA00022723"/>
    </source>
</evidence>
<dbReference type="PANTHER" id="PTHR34858">
    <property type="entry name" value="CYSO-CYSTEINE PEPTIDASE"/>
    <property type="match status" value="1"/>
</dbReference>
<dbReference type="PANTHER" id="PTHR34858:SF1">
    <property type="entry name" value="CYSO-CYSTEINE PEPTIDASE"/>
    <property type="match status" value="1"/>
</dbReference>
<evidence type="ECO:0000256" key="4">
    <source>
        <dbReference type="ARBA" id="ARBA00022833"/>
    </source>
</evidence>
<dbReference type="Proteomes" id="UP000198855">
    <property type="component" value="Unassembled WGS sequence"/>
</dbReference>
<proteinExistence type="predicted"/>
<name>A0A1I2F180_9BACL</name>
<dbReference type="CDD" id="cd08070">
    <property type="entry name" value="MPN_like"/>
    <property type="match status" value="1"/>
</dbReference>